<feature type="domain" description="C2H2-type" evidence="10">
    <location>
        <begin position="259"/>
        <end position="286"/>
    </location>
</feature>
<dbReference type="InterPro" id="IPR013087">
    <property type="entry name" value="Znf_C2H2_type"/>
</dbReference>
<feature type="domain" description="C2H2-type" evidence="10">
    <location>
        <begin position="969"/>
        <end position="996"/>
    </location>
</feature>
<keyword evidence="11" id="KW-1185">Reference proteome</keyword>
<keyword evidence="3" id="KW-0479">Metal-binding</keyword>
<feature type="compositionally biased region" description="Basic and acidic residues" evidence="9">
    <location>
        <begin position="43"/>
        <end position="60"/>
    </location>
</feature>
<evidence type="ECO:0000256" key="4">
    <source>
        <dbReference type="ARBA" id="ARBA00022737"/>
    </source>
</evidence>
<gene>
    <name evidence="12" type="primary">LOC103360202</name>
</gene>
<organism evidence="11 12">
    <name type="scientific">Stegastes partitus</name>
    <name type="common">bicolor damselfish</name>
    <dbReference type="NCBI Taxonomy" id="144197"/>
    <lineage>
        <taxon>Eukaryota</taxon>
        <taxon>Metazoa</taxon>
        <taxon>Chordata</taxon>
        <taxon>Craniata</taxon>
        <taxon>Vertebrata</taxon>
        <taxon>Euteleostomi</taxon>
        <taxon>Actinopterygii</taxon>
        <taxon>Neopterygii</taxon>
        <taxon>Teleostei</taxon>
        <taxon>Neoteleostei</taxon>
        <taxon>Acanthomorphata</taxon>
        <taxon>Ovalentaria</taxon>
        <taxon>Pomacentridae</taxon>
        <taxon>Stegastes</taxon>
    </lineage>
</organism>
<feature type="domain" description="C2H2-type" evidence="10">
    <location>
        <begin position="1714"/>
        <end position="1745"/>
    </location>
</feature>
<keyword evidence="6" id="KW-0862">Zinc</keyword>
<dbReference type="SMART" id="SM00355">
    <property type="entry name" value="ZnF_C2H2"/>
    <property type="match status" value="42"/>
</dbReference>
<feature type="region of interest" description="Disordered" evidence="9">
    <location>
        <begin position="684"/>
        <end position="723"/>
    </location>
</feature>
<dbReference type="PROSITE" id="PS00028">
    <property type="entry name" value="ZINC_FINGER_C2H2_1"/>
    <property type="match status" value="33"/>
</dbReference>
<feature type="domain" description="C2H2-type" evidence="10">
    <location>
        <begin position="824"/>
        <end position="851"/>
    </location>
</feature>
<dbReference type="RefSeq" id="XP_008284106.1">
    <property type="nucleotide sequence ID" value="XM_008285884.1"/>
</dbReference>
<dbReference type="Gene3D" id="3.30.160.60">
    <property type="entry name" value="Classic Zinc Finger"/>
    <property type="match status" value="24"/>
</dbReference>
<dbReference type="Pfam" id="PF00096">
    <property type="entry name" value="zf-C2H2"/>
    <property type="match status" value="12"/>
</dbReference>
<dbReference type="FunFam" id="3.30.160.60:FF:000005">
    <property type="entry name" value="Zinc finger protein 14 homolog"/>
    <property type="match status" value="1"/>
</dbReference>
<keyword evidence="7" id="KW-0539">Nucleus</keyword>
<feature type="domain" description="C2H2-type" evidence="10">
    <location>
        <begin position="1665"/>
        <end position="1692"/>
    </location>
</feature>
<dbReference type="FunFam" id="3.30.160.60:FF:000065">
    <property type="entry name" value="B-cell CLL/lymphoma 6, member B"/>
    <property type="match status" value="1"/>
</dbReference>
<dbReference type="PANTHER" id="PTHR24384:SF218">
    <property type="entry name" value="ZINC FINGER PROTEIN 502"/>
    <property type="match status" value="1"/>
</dbReference>
<dbReference type="SUPFAM" id="SSF57667">
    <property type="entry name" value="beta-beta-alpha zinc fingers"/>
    <property type="match status" value="19"/>
</dbReference>
<dbReference type="GO" id="GO:0005634">
    <property type="term" value="C:nucleus"/>
    <property type="evidence" value="ECO:0007669"/>
    <property type="project" value="UniProtKB-SubCell"/>
</dbReference>
<feature type="region of interest" description="Disordered" evidence="9">
    <location>
        <begin position="1843"/>
        <end position="1885"/>
    </location>
</feature>
<dbReference type="Proteomes" id="UP000694891">
    <property type="component" value="Unplaced"/>
</dbReference>
<feature type="compositionally biased region" description="Basic and acidic residues" evidence="9">
    <location>
        <begin position="698"/>
        <end position="709"/>
    </location>
</feature>
<dbReference type="FunFam" id="3.30.160.60:FF:002343">
    <property type="entry name" value="Zinc finger protein 33A"/>
    <property type="match status" value="1"/>
</dbReference>
<feature type="domain" description="C2H2-type" evidence="10">
    <location>
        <begin position="1430"/>
        <end position="1457"/>
    </location>
</feature>
<keyword evidence="5 8" id="KW-0863">Zinc-finger</keyword>
<dbReference type="PROSITE" id="PS50157">
    <property type="entry name" value="ZINC_FINGER_C2H2_2"/>
    <property type="match status" value="36"/>
</dbReference>
<dbReference type="InterPro" id="IPR036236">
    <property type="entry name" value="Znf_C2H2_sf"/>
</dbReference>
<feature type="domain" description="C2H2-type" evidence="10">
    <location>
        <begin position="1761"/>
        <end position="1785"/>
    </location>
</feature>
<feature type="domain" description="C2H2-type" evidence="10">
    <location>
        <begin position="2061"/>
        <end position="2089"/>
    </location>
</feature>
<feature type="compositionally biased region" description="Acidic residues" evidence="9">
    <location>
        <begin position="14"/>
        <end position="24"/>
    </location>
</feature>
<feature type="domain" description="C2H2-type" evidence="10">
    <location>
        <begin position="131"/>
        <end position="158"/>
    </location>
</feature>
<evidence type="ECO:0000256" key="8">
    <source>
        <dbReference type="PROSITE-ProRule" id="PRU00042"/>
    </source>
</evidence>
<proteinExistence type="inferred from homology"/>
<dbReference type="PANTHER" id="PTHR24384">
    <property type="entry name" value="FINGER PUTATIVE TRANSCRIPTION FACTOR FAMILY-RELATED"/>
    <property type="match status" value="1"/>
</dbReference>
<feature type="domain" description="C2H2-type" evidence="10">
    <location>
        <begin position="378"/>
        <end position="405"/>
    </location>
</feature>
<feature type="domain" description="C2H2-type" evidence="10">
    <location>
        <begin position="732"/>
        <end position="759"/>
    </location>
</feature>
<feature type="domain" description="C2H2-type" evidence="10">
    <location>
        <begin position="203"/>
        <end position="230"/>
    </location>
</feature>
<sequence length="2162" mass="245565">MAEAPGGEQKDFDWSETEDDDDEEQQTHTEGDDKCDLNNATESAKDVQHVDDNITTEVEKNSQSAPAQDVATAGDRMEDAVDDDEDRGEDSTVKQKKCRLVCKECGKRFDRRETFNLHRHFHAHEDELMPLTCKECGLTFQHRSSLIKHRNEHKEKEEQLVTPKKEVQAKEEGSFECAECQKIFATADKLRDHSCSNTVEKPYHCPLCRQEFQFKVSVTKHMMMHSLESHYTCQECNQTVPNAVALRIHQRCHNALKPYECPECGMVFKHYSVMEDHRRRHTDNSRSHLCNICGKTFKYSSLLHQHQYLHTGQKPFRCPECGKQFAFAQNMKAHCRQHRLRETISEQPSKQPPVPVQEAVKGPGKENTNQSEEPKRTFNCPLCPQTYCVPANLRAHMLIHEAEYEKLERTPRPPKEINKYWEKGHTCPHCPSVYRDESSLNVHLLSVHKSVAQYLEKMAAAPPKKQLAPLSSENMQGKWKSENISVKSYKCSECGKTFRHRSVLELHMRIHSKDKPYQCKVCNKGFRFSSYLQQHLIIHTGKKPYKCPDCGKDFAFLQNMRTHQKLHQEKPFRCTSCRKGYSDETQLQHHMLSHNGDKPHKCDLCDKSFGLAYLLRDHMNTHTGERPHRCDECHKTFSWFSSLLVHQKIHARKRQGFSPYNSLPNNGGAVKLTRTSLGELALANSHTKMDESAPASIRGEDGAENKPCDGETTSENSIGPRTEDTADRVGVFCCRDCGEAFREEAAYLEHRRQHPQENMYLNEQLDGLREAEKDNEAPLLCTVCSLSFVELSEFHSHMKETHDQIAQEESGIQINSGITKQHSYECPDCGKSYVVIGHFLNHRRSHSQPTKSVFNDLEHLKKKSFQCESCGRNYSRASALDAHRRCHEEKLVKSKNRSSRDATQTGESVLETKPNENQTEDYSEKLYECSCGKSFSALMRLKTHQRFSRNSQCAPEEMIPKPKKSGSEFYCSECKKAFSGHIALFNHQRWHANHSDNCAKRFPCEECGKVFMTLTFYYRHQRTAHSDETPAKSFLHQVCQLQKKAFECKSCGLKFSRASALHSHELQHTDAYKETEEAGQMRSSLLSQDRMLESGIKENLEAPAEDKGPPESFLPASMAEEIYVNDTDEDMESYEPGDFDVQVISASESEDEPVQDLNPDLELLCESDQDVRDDEVSLESLLVSKPEMDLKIVEVDFEQADEQCALIASEAENATAEERFDCPECYRWFTSPSSLRVHRMWHGVHRRRQQQNQGQSVAAYTCDTCGHEARSVVEHCNHIQTHNDQNLSSDILDEAEGLEGKNLTCKECGKFFSRLSALVSHQLHHPKRKPFRCPECMMSYSHAASLFNHMKTCSAQKKENISASKKEYNPKKTLLGPKIYHCEQCGKGFWSLGAYSHHKQSQTECTDLRLRKGVGSLHSVNGHQRSSAKVACPVCGRKFRHRGIMALHMRKHENGNHKCELCNRSFRLFSSLLRHQVVHSDQLLPPPIKSFQHQVEQLKKNTYSCPDCGKLFSREKALQFHMKSHGYETGHSPSSPRSTVGLEDLQCATCLAHFSNKVSLRAHQKLCIKRESHVVAKTELLENNDDLKLHKESMEASTEESSDQFKVHAEIKNETDDVGSLENPSTSNLEYNFYKRMHSEDVAKSNLAISVVFKKPKDEPSKGIFHCSECGRRFMTNAALGSHKRWHKDKKWSRTSLKDDDLKPVSHKADDGPFHCDKCDKQFFNHRVLKRHQMFSPHCHAKTEPDSDKSTESSSDTSEPFACPECNKTFAKSSLLVSHYENEHSEMLDGQGDEPLEPLEQIPGQADVNCSGKKSVTLKPKSHQCNLCSMTFAKARGLRAHKWQAHSKSTKGKNKVDLSVKTEPVASSSEVSKKEDSPAPENAPVMVKNSPVIRGKKKIGSDPLPASCLDCGKRFSSAGGLLEHKKVCPEATQGSKLEVQTLEAEVPPSLGRLSEQTVKCLFKCDKCGKAFQTEEHLGNHKAKAKSRPYCCALCCHGFWTENQLQQHLAWHDEVRCRLPNEVRYRLSAAMTSKLLRPNLLTADGKGKPFLSSATGQSQSSHKCQRCGKAFLSPTALQNHETEQCTGGDSYRCSVCPRTFSEIQDLIDHHQECISDYKRPSDAPAAAVSSGDTDGLTCLECGTTFCQETDLHQHYIEHARGAC</sequence>
<dbReference type="GO" id="GO:0000981">
    <property type="term" value="F:DNA-binding transcription factor activity, RNA polymerase II-specific"/>
    <property type="evidence" value="ECO:0007669"/>
    <property type="project" value="TreeGrafter"/>
</dbReference>
<comment type="subcellular location">
    <subcellularLocation>
        <location evidence="1">Nucleus</location>
    </subcellularLocation>
</comment>
<dbReference type="FunFam" id="3.30.160.60:FF:000671">
    <property type="entry name" value="Zinc finger protein 26"/>
    <property type="match status" value="1"/>
</dbReference>
<feature type="domain" description="C2H2-type" evidence="10">
    <location>
        <begin position="2090"/>
        <end position="2119"/>
    </location>
</feature>
<reference evidence="12" key="1">
    <citation type="submission" date="2025-08" db="UniProtKB">
        <authorList>
            <consortium name="RefSeq"/>
        </authorList>
    </citation>
    <scope>IDENTIFICATION</scope>
</reference>
<evidence type="ECO:0000259" key="10">
    <source>
        <dbReference type="PROSITE" id="PS50157"/>
    </source>
</evidence>
<feature type="compositionally biased region" description="Basic and acidic residues" evidence="9">
    <location>
        <begin position="1741"/>
        <end position="1751"/>
    </location>
</feature>
<name>A0A9Y4K7T4_9TELE</name>
<dbReference type="InterPro" id="IPR050752">
    <property type="entry name" value="C2H2-ZF_domain"/>
</dbReference>
<feature type="domain" description="C2H2-type" evidence="10">
    <location>
        <begin position="1220"/>
        <end position="1250"/>
    </location>
</feature>
<evidence type="ECO:0000256" key="1">
    <source>
        <dbReference type="ARBA" id="ARBA00004123"/>
    </source>
</evidence>
<accession>A0A9Y4K7T4</accession>
<evidence type="ECO:0000313" key="11">
    <source>
        <dbReference type="Proteomes" id="UP000694891"/>
    </source>
</evidence>
<keyword evidence="4" id="KW-0677">Repeat</keyword>
<evidence type="ECO:0000256" key="2">
    <source>
        <dbReference type="ARBA" id="ARBA00006991"/>
    </source>
</evidence>
<feature type="domain" description="C2H2-type" evidence="10">
    <location>
        <begin position="1303"/>
        <end position="1330"/>
    </location>
</feature>
<feature type="domain" description="C2H2-type" evidence="10">
    <location>
        <begin position="288"/>
        <end position="315"/>
    </location>
</feature>
<feature type="domain" description="C2H2-type" evidence="10">
    <location>
        <begin position="316"/>
        <end position="343"/>
    </location>
</feature>
<feature type="domain" description="C2H2-type" evidence="10">
    <location>
        <begin position="175"/>
        <end position="202"/>
    </location>
</feature>
<feature type="domain" description="C2H2-type" evidence="10">
    <location>
        <begin position="100"/>
        <end position="127"/>
    </location>
</feature>
<protein>
    <submittedName>
        <fullName evidence="12">Zinc finger protein 208-like</fullName>
    </submittedName>
</protein>
<dbReference type="GO" id="GO:0000978">
    <property type="term" value="F:RNA polymerase II cis-regulatory region sequence-specific DNA binding"/>
    <property type="evidence" value="ECO:0007669"/>
    <property type="project" value="TreeGrafter"/>
</dbReference>
<feature type="domain" description="C2H2-type" evidence="10">
    <location>
        <begin position="1823"/>
        <end position="1851"/>
    </location>
</feature>
<feature type="domain" description="C2H2-type" evidence="10">
    <location>
        <begin position="600"/>
        <end position="627"/>
    </location>
</feature>
<feature type="domain" description="C2H2-type" evidence="10">
    <location>
        <begin position="1002"/>
        <end position="1030"/>
    </location>
</feature>
<feature type="domain" description="C2H2-type" evidence="10">
    <location>
        <begin position="1962"/>
        <end position="1981"/>
    </location>
</feature>
<feature type="domain" description="C2H2-type" evidence="10">
    <location>
        <begin position="231"/>
        <end position="258"/>
    </location>
</feature>
<evidence type="ECO:0000256" key="5">
    <source>
        <dbReference type="ARBA" id="ARBA00022771"/>
    </source>
</evidence>
<feature type="region of interest" description="Disordered" evidence="9">
    <location>
        <begin position="343"/>
        <end position="375"/>
    </location>
</feature>
<feature type="compositionally biased region" description="Basic residues" evidence="9">
    <location>
        <begin position="1843"/>
        <end position="1853"/>
    </location>
</feature>
<dbReference type="FunFam" id="3.30.160.60:FF:000690">
    <property type="entry name" value="Zinc finger protein 354C"/>
    <property type="match status" value="1"/>
</dbReference>
<feature type="compositionally biased region" description="Basic and acidic residues" evidence="9">
    <location>
        <begin position="25"/>
        <end position="36"/>
    </location>
</feature>
<feature type="domain" description="C2H2-type" evidence="10">
    <location>
        <begin position="572"/>
        <end position="599"/>
    </location>
</feature>
<dbReference type="GeneID" id="103360202"/>
<feature type="domain" description="C2H2-type" evidence="10">
    <location>
        <begin position="545"/>
        <end position="572"/>
    </location>
</feature>
<dbReference type="FunFam" id="3.30.160.60:FF:000446">
    <property type="entry name" value="Zinc finger protein"/>
    <property type="match status" value="1"/>
</dbReference>
<dbReference type="GO" id="GO:0008270">
    <property type="term" value="F:zinc ion binding"/>
    <property type="evidence" value="ECO:0007669"/>
    <property type="project" value="UniProtKB-KW"/>
</dbReference>
<evidence type="ECO:0000256" key="7">
    <source>
        <dbReference type="ARBA" id="ARBA00023242"/>
    </source>
</evidence>
<feature type="domain" description="C2H2-type" evidence="10">
    <location>
        <begin position="2135"/>
        <end position="2158"/>
    </location>
</feature>
<evidence type="ECO:0000313" key="12">
    <source>
        <dbReference type="RefSeq" id="XP_008284106.1"/>
    </source>
</evidence>
<feature type="domain" description="C2H2-type" evidence="10">
    <location>
        <begin position="517"/>
        <end position="544"/>
    </location>
</feature>
<comment type="similarity">
    <text evidence="2">Belongs to the krueppel C2H2-type zinc-finger protein family.</text>
</comment>
<feature type="domain" description="C2H2-type" evidence="10">
    <location>
        <begin position="1457"/>
        <end position="1484"/>
    </location>
</feature>
<feature type="domain" description="C2H2-type" evidence="10">
    <location>
        <begin position="489"/>
        <end position="516"/>
    </location>
</feature>
<feature type="domain" description="C2H2-type" evidence="10">
    <location>
        <begin position="865"/>
        <end position="887"/>
    </location>
</feature>
<dbReference type="FunFam" id="3.30.160.60:FF:001498">
    <property type="entry name" value="Zinc finger protein 404"/>
    <property type="match status" value="1"/>
</dbReference>
<evidence type="ECO:0000256" key="3">
    <source>
        <dbReference type="ARBA" id="ARBA00022723"/>
    </source>
</evidence>
<feature type="domain" description="C2H2-type" evidence="10">
    <location>
        <begin position="1046"/>
        <end position="1073"/>
    </location>
</feature>
<feature type="region of interest" description="Disordered" evidence="9">
    <location>
        <begin position="889"/>
        <end position="919"/>
    </location>
</feature>
<feature type="domain" description="C2H2-type" evidence="10">
    <location>
        <begin position="628"/>
        <end position="655"/>
    </location>
</feature>
<feature type="region of interest" description="Disordered" evidence="9">
    <location>
        <begin position="1"/>
        <end position="90"/>
    </location>
</feature>
<feature type="domain" description="C2H2-type" evidence="10">
    <location>
        <begin position="1503"/>
        <end position="1530"/>
    </location>
</feature>
<evidence type="ECO:0000256" key="9">
    <source>
        <dbReference type="SAM" id="MobiDB-lite"/>
    </source>
</evidence>
<feature type="domain" description="C2H2-type" evidence="10">
    <location>
        <begin position="1331"/>
        <end position="1358"/>
    </location>
</feature>
<feature type="domain" description="C2H2-type" evidence="10">
    <location>
        <begin position="1380"/>
        <end position="1403"/>
    </location>
</feature>
<feature type="region of interest" description="Disordered" evidence="9">
    <location>
        <begin position="1738"/>
        <end position="1761"/>
    </location>
</feature>
<evidence type="ECO:0000256" key="6">
    <source>
        <dbReference type="ARBA" id="ARBA00022833"/>
    </source>
</evidence>
<dbReference type="Pfam" id="PF13912">
    <property type="entry name" value="zf-C2H2_6"/>
    <property type="match status" value="3"/>
</dbReference>